<accession>A0ACC2WZS9</accession>
<evidence type="ECO:0000313" key="2">
    <source>
        <dbReference type="Proteomes" id="UP001243375"/>
    </source>
</evidence>
<name>A0ACC2WZS9_9TREE</name>
<dbReference type="EMBL" id="JASBWU010000013">
    <property type="protein sequence ID" value="KAJ9116998.1"/>
    <property type="molecule type" value="Genomic_DNA"/>
</dbReference>
<sequence length="317" mass="35012">MILCGVVWGLWFGFLIVSIGTFLGEMGNFYAFKTCFRARAAKLERKNMNYALLAHVVREGGLKIAVMARLSAIPGKAVEYAVIAVSFLFSILAAWYIYWYMNKSRLVVWRLHRANLEKKGVALEEIPEDPTGYEVNPEYQQGKLHEGEDDDMRNPILFDARTATATSRDEPNRLYTLSRTPEVSSTDLPLYPMLSRSNSARSARPFVDSEMDVTSHALDPYSDGYPNSYAITSFPHAVPMAPPPGSEHLYRAASDASTVYPTAQGNTAAATTLNGGGYLDPPMTAFPVPQPYTRPPEQLRSKGIQLVDPGYGGGARI</sequence>
<gene>
    <name evidence="1" type="ORF">QFC22_004656</name>
</gene>
<reference evidence="1" key="1">
    <citation type="submission" date="2023-04" db="EMBL/GenBank/DDBJ databases">
        <title>Draft Genome sequencing of Naganishia species isolated from polar environments using Oxford Nanopore Technology.</title>
        <authorList>
            <person name="Leo P."/>
            <person name="Venkateswaran K."/>
        </authorList>
    </citation>
    <scope>NUCLEOTIDE SEQUENCE</scope>
    <source>
        <strain evidence="1">MNA-CCFEE 5425</strain>
    </source>
</reference>
<evidence type="ECO:0000313" key="1">
    <source>
        <dbReference type="EMBL" id="KAJ9116998.1"/>
    </source>
</evidence>
<proteinExistence type="predicted"/>
<organism evidence="1 2">
    <name type="scientific">Naganishia vaughanmartiniae</name>
    <dbReference type="NCBI Taxonomy" id="1424756"/>
    <lineage>
        <taxon>Eukaryota</taxon>
        <taxon>Fungi</taxon>
        <taxon>Dikarya</taxon>
        <taxon>Basidiomycota</taxon>
        <taxon>Agaricomycotina</taxon>
        <taxon>Tremellomycetes</taxon>
        <taxon>Filobasidiales</taxon>
        <taxon>Filobasidiaceae</taxon>
        <taxon>Naganishia</taxon>
    </lineage>
</organism>
<comment type="caution">
    <text evidence="1">The sequence shown here is derived from an EMBL/GenBank/DDBJ whole genome shotgun (WGS) entry which is preliminary data.</text>
</comment>
<dbReference type="Proteomes" id="UP001243375">
    <property type="component" value="Unassembled WGS sequence"/>
</dbReference>
<keyword evidence="2" id="KW-1185">Reference proteome</keyword>
<protein>
    <submittedName>
        <fullName evidence="1">Uncharacterized protein</fullName>
    </submittedName>
</protein>